<feature type="compositionally biased region" description="Basic residues" evidence="3">
    <location>
        <begin position="1"/>
        <end position="18"/>
    </location>
</feature>
<dbReference type="Proteomes" id="UP001141806">
    <property type="component" value="Unassembled WGS sequence"/>
</dbReference>
<organism evidence="5 6">
    <name type="scientific">Protea cynaroides</name>
    <dbReference type="NCBI Taxonomy" id="273540"/>
    <lineage>
        <taxon>Eukaryota</taxon>
        <taxon>Viridiplantae</taxon>
        <taxon>Streptophyta</taxon>
        <taxon>Embryophyta</taxon>
        <taxon>Tracheophyta</taxon>
        <taxon>Spermatophyta</taxon>
        <taxon>Magnoliopsida</taxon>
        <taxon>Proteales</taxon>
        <taxon>Proteaceae</taxon>
        <taxon>Protea</taxon>
    </lineage>
</organism>
<evidence type="ECO:0000256" key="1">
    <source>
        <dbReference type="ARBA" id="ARBA00022884"/>
    </source>
</evidence>
<feature type="compositionally biased region" description="Polar residues" evidence="3">
    <location>
        <begin position="777"/>
        <end position="787"/>
    </location>
</feature>
<feature type="region of interest" description="Disordered" evidence="3">
    <location>
        <begin position="620"/>
        <end position="685"/>
    </location>
</feature>
<dbReference type="Pfam" id="PF00076">
    <property type="entry name" value="RRM_1"/>
    <property type="match status" value="3"/>
</dbReference>
<evidence type="ECO:0000313" key="6">
    <source>
        <dbReference type="Proteomes" id="UP001141806"/>
    </source>
</evidence>
<feature type="compositionally biased region" description="Basic and acidic residues" evidence="3">
    <location>
        <begin position="337"/>
        <end position="353"/>
    </location>
</feature>
<feature type="domain" description="RRM" evidence="4">
    <location>
        <begin position="367"/>
        <end position="436"/>
    </location>
</feature>
<evidence type="ECO:0000256" key="2">
    <source>
        <dbReference type="PROSITE-ProRule" id="PRU00176"/>
    </source>
</evidence>
<dbReference type="EMBL" id="JAMYWD010000005">
    <property type="protein sequence ID" value="KAJ4972060.1"/>
    <property type="molecule type" value="Genomic_DNA"/>
</dbReference>
<dbReference type="InterPro" id="IPR012677">
    <property type="entry name" value="Nucleotide-bd_a/b_plait_sf"/>
</dbReference>
<name>A0A9Q0QUA0_9MAGN</name>
<keyword evidence="6" id="KW-1185">Reference proteome</keyword>
<dbReference type="OrthoDB" id="3800936at2759"/>
<dbReference type="InterPro" id="IPR035979">
    <property type="entry name" value="RBD_domain_sf"/>
</dbReference>
<keyword evidence="1 2" id="KW-0694">RNA-binding</keyword>
<feature type="compositionally biased region" description="Low complexity" evidence="3">
    <location>
        <begin position="48"/>
        <end position="134"/>
    </location>
</feature>
<dbReference type="SMART" id="SM00360">
    <property type="entry name" value="RRM"/>
    <property type="match status" value="3"/>
</dbReference>
<feature type="region of interest" description="Disordered" evidence="3">
    <location>
        <begin position="185"/>
        <end position="210"/>
    </location>
</feature>
<comment type="caution">
    <text evidence="5">The sequence shown here is derived from an EMBL/GenBank/DDBJ whole genome shotgun (WGS) entry which is preliminary data.</text>
</comment>
<feature type="region of interest" description="Disordered" evidence="3">
    <location>
        <begin position="1"/>
        <end position="29"/>
    </location>
</feature>
<feature type="compositionally biased region" description="Basic and acidic residues" evidence="3">
    <location>
        <begin position="152"/>
        <end position="165"/>
    </location>
</feature>
<dbReference type="PROSITE" id="PS50102">
    <property type="entry name" value="RRM"/>
    <property type="match status" value="3"/>
</dbReference>
<feature type="region of interest" description="Disordered" evidence="3">
    <location>
        <begin position="773"/>
        <end position="792"/>
    </location>
</feature>
<feature type="region of interest" description="Disordered" evidence="3">
    <location>
        <begin position="48"/>
        <end position="167"/>
    </location>
</feature>
<feature type="domain" description="RRM" evidence="4">
    <location>
        <begin position="543"/>
        <end position="623"/>
    </location>
</feature>
<protein>
    <recommendedName>
        <fullName evidence="4">RRM domain-containing protein</fullName>
    </recommendedName>
</protein>
<feature type="compositionally biased region" description="Polar residues" evidence="3">
    <location>
        <begin position="653"/>
        <end position="663"/>
    </location>
</feature>
<dbReference type="Gene3D" id="3.30.70.330">
    <property type="match status" value="3"/>
</dbReference>
<dbReference type="SUPFAM" id="SSF54928">
    <property type="entry name" value="RNA-binding domain, RBD"/>
    <property type="match status" value="2"/>
</dbReference>
<sequence>MAPKSRTKRTTKTARKTTIKASPKTPAPTTVETTFAAETAIETTLPETTEVEITPPETTSIEITPPETTTIEIIPPETTALDTTPPETTAIDTTPPETTTVESTSPETTTVESTSPETTTVESTSVETPDETTPGTTAPEIADGTAALGKPSEQETADKAAEKTTVKPTVKRTIRVVKKVIKKKIPKRVQKPSNEVAKSELPLVDGGGDGNKASVLIPIKVENSEQLVAPEAEGSKSDSAVVQSEEVTETQHPLDALNADSVGTQTNGCEIGNVCGDSGVERDEQLLVPKEEVENWEDGGHEEKEVGNSENVGLKEEDVGNCEDGGRKEEEVENCEDGGHKEEEEKGNGATRDEETEVSERRRRRKTEIFVGGLDKDAKEEDIRKVFEKIGEVVEVRLMKNNQTGKNKGYAFLRYASAADAKKALTEYSKIEVCGKLCGTAPVEVNDTIFLGNIDKKWKKEDIVKLLHGIGIEKIDTVTVMTDPNNAEYNRGFAFLELETNKDAQSAYKKLQKKEVFGKGLSINVAWAEPLNEPDEEEMLKVKSVYTEGVPSFWDEKKIKKHFEKFGEIDRVVLARNMHSAKRKDFAFVNYTTRDAALACIESINKEGLTDEGTKVNVRASLAKPIPKGKQTKGGSRPSMKDHSKEKPKAAQRDTNLNASSNKGKSEVSYGYTRDRRSSTTNEHPQVLRDQASWRAGQIHVGRGYRDQAYTYPMPGAKRPLSVLGANTPFSDPRANPRARLDGSFSVASSSALFQGMSGASLPYYQQPIANHRSDSPYGTANNSGYAQTRPGAAPYGSGLYRRY</sequence>
<dbReference type="AlphaFoldDB" id="A0A9Q0QUA0"/>
<proteinExistence type="predicted"/>
<accession>A0A9Q0QUA0</accession>
<feature type="compositionally biased region" description="Basic and acidic residues" evidence="3">
    <location>
        <begin position="639"/>
        <end position="652"/>
    </location>
</feature>
<evidence type="ECO:0000259" key="4">
    <source>
        <dbReference type="PROSITE" id="PS50102"/>
    </source>
</evidence>
<feature type="domain" description="RRM" evidence="4">
    <location>
        <begin position="447"/>
        <end position="530"/>
    </location>
</feature>
<evidence type="ECO:0000313" key="5">
    <source>
        <dbReference type="EMBL" id="KAJ4972060.1"/>
    </source>
</evidence>
<feature type="compositionally biased region" description="Low complexity" evidence="3">
    <location>
        <begin position="19"/>
        <end position="29"/>
    </location>
</feature>
<dbReference type="InterPro" id="IPR000504">
    <property type="entry name" value="RRM_dom"/>
</dbReference>
<dbReference type="PANTHER" id="PTHR21245">
    <property type="entry name" value="HETEROGENEOUS NUCLEAR RIBONUCLEOPROTEIN"/>
    <property type="match status" value="1"/>
</dbReference>
<gene>
    <name evidence="5" type="ORF">NE237_005159</name>
</gene>
<feature type="compositionally biased region" description="Basic and acidic residues" evidence="3">
    <location>
        <begin position="279"/>
        <end position="330"/>
    </location>
</feature>
<evidence type="ECO:0000256" key="3">
    <source>
        <dbReference type="SAM" id="MobiDB-lite"/>
    </source>
</evidence>
<dbReference type="CDD" id="cd00590">
    <property type="entry name" value="RRM_SF"/>
    <property type="match status" value="2"/>
</dbReference>
<reference evidence="5" key="1">
    <citation type="journal article" date="2023" name="Plant J.">
        <title>The genome of the king protea, Protea cynaroides.</title>
        <authorList>
            <person name="Chang J."/>
            <person name="Duong T.A."/>
            <person name="Schoeman C."/>
            <person name="Ma X."/>
            <person name="Roodt D."/>
            <person name="Barker N."/>
            <person name="Li Z."/>
            <person name="Van de Peer Y."/>
            <person name="Mizrachi E."/>
        </authorList>
    </citation>
    <scope>NUCLEOTIDE SEQUENCE</scope>
    <source>
        <tissue evidence="5">Young leaves</tissue>
    </source>
</reference>
<feature type="region of interest" description="Disordered" evidence="3">
    <location>
        <begin position="228"/>
        <end position="363"/>
    </location>
</feature>
<dbReference type="GO" id="GO:0003723">
    <property type="term" value="F:RNA binding"/>
    <property type="evidence" value="ECO:0007669"/>
    <property type="project" value="UniProtKB-UniRule"/>
</dbReference>